<evidence type="ECO:0000256" key="3">
    <source>
        <dbReference type="ARBA" id="ARBA00023125"/>
    </source>
</evidence>
<keyword evidence="5" id="KW-0539">Nucleus</keyword>
<dbReference type="InterPro" id="IPR036955">
    <property type="entry name" value="AP2/ERF_dom_sf"/>
</dbReference>
<evidence type="ECO:0000256" key="6">
    <source>
        <dbReference type="ARBA" id="ARBA00024343"/>
    </source>
</evidence>
<feature type="domain" description="AP2/ERF" evidence="8">
    <location>
        <begin position="55"/>
        <end position="112"/>
    </location>
</feature>
<evidence type="ECO:0000256" key="1">
    <source>
        <dbReference type="ARBA" id="ARBA00004123"/>
    </source>
</evidence>
<keyword evidence="4" id="KW-0804">Transcription</keyword>
<feature type="compositionally biased region" description="Polar residues" evidence="7">
    <location>
        <begin position="9"/>
        <end position="23"/>
    </location>
</feature>
<reference evidence="9" key="2">
    <citation type="submission" date="2022-01" db="EMBL/GenBank/DDBJ databases">
        <authorList>
            <person name="Yamashiro T."/>
            <person name="Shiraishi A."/>
            <person name="Satake H."/>
            <person name="Nakayama K."/>
        </authorList>
    </citation>
    <scope>NUCLEOTIDE SEQUENCE</scope>
</reference>
<gene>
    <name evidence="9" type="ORF">Tco_0749324</name>
</gene>
<evidence type="ECO:0000256" key="4">
    <source>
        <dbReference type="ARBA" id="ARBA00023163"/>
    </source>
</evidence>
<organism evidence="9 10">
    <name type="scientific">Tanacetum coccineum</name>
    <dbReference type="NCBI Taxonomy" id="301880"/>
    <lineage>
        <taxon>Eukaryota</taxon>
        <taxon>Viridiplantae</taxon>
        <taxon>Streptophyta</taxon>
        <taxon>Embryophyta</taxon>
        <taxon>Tracheophyta</taxon>
        <taxon>Spermatophyta</taxon>
        <taxon>Magnoliopsida</taxon>
        <taxon>eudicotyledons</taxon>
        <taxon>Gunneridae</taxon>
        <taxon>Pentapetalae</taxon>
        <taxon>asterids</taxon>
        <taxon>campanulids</taxon>
        <taxon>Asterales</taxon>
        <taxon>Asteraceae</taxon>
        <taxon>Asteroideae</taxon>
        <taxon>Anthemideae</taxon>
        <taxon>Anthemidinae</taxon>
        <taxon>Tanacetum</taxon>
    </lineage>
</organism>
<evidence type="ECO:0000259" key="8">
    <source>
        <dbReference type="PROSITE" id="PS51032"/>
    </source>
</evidence>
<evidence type="ECO:0000313" key="9">
    <source>
        <dbReference type="EMBL" id="GJS82783.1"/>
    </source>
</evidence>
<dbReference type="Gene3D" id="3.30.730.10">
    <property type="entry name" value="AP2/ERF domain"/>
    <property type="match status" value="1"/>
</dbReference>
<evidence type="ECO:0000256" key="7">
    <source>
        <dbReference type="SAM" id="MobiDB-lite"/>
    </source>
</evidence>
<feature type="compositionally biased region" description="Low complexity" evidence="7">
    <location>
        <begin position="120"/>
        <end position="149"/>
    </location>
</feature>
<dbReference type="EMBL" id="BQNB010010851">
    <property type="protein sequence ID" value="GJS82783.1"/>
    <property type="molecule type" value="Genomic_DNA"/>
</dbReference>
<protein>
    <submittedName>
        <fullName evidence="9">Ethylene-responsive transcription factor ABI4-like protein</fullName>
    </submittedName>
</protein>
<feature type="region of interest" description="Disordered" evidence="7">
    <location>
        <begin position="1"/>
        <end position="56"/>
    </location>
</feature>
<dbReference type="Proteomes" id="UP001151760">
    <property type="component" value="Unassembled WGS sequence"/>
</dbReference>
<keyword evidence="10" id="KW-1185">Reference proteome</keyword>
<feature type="compositionally biased region" description="Polar residues" evidence="7">
    <location>
        <begin position="29"/>
        <end position="40"/>
    </location>
</feature>
<dbReference type="Pfam" id="PF00847">
    <property type="entry name" value="AP2"/>
    <property type="match status" value="1"/>
</dbReference>
<comment type="caution">
    <text evidence="9">The sequence shown here is derived from an EMBL/GenBank/DDBJ whole genome shotgun (WGS) entry which is preliminary data.</text>
</comment>
<reference evidence="9" key="1">
    <citation type="journal article" date="2022" name="Int. J. Mol. Sci.">
        <title>Draft Genome of Tanacetum Coccineum: Genomic Comparison of Closely Related Tanacetum-Family Plants.</title>
        <authorList>
            <person name="Yamashiro T."/>
            <person name="Shiraishi A."/>
            <person name="Nakayama K."/>
            <person name="Satake H."/>
        </authorList>
    </citation>
    <scope>NUCLEOTIDE SEQUENCE</scope>
</reference>
<dbReference type="SUPFAM" id="SSF54171">
    <property type="entry name" value="DNA-binding domain"/>
    <property type="match status" value="1"/>
</dbReference>
<name>A0ABQ4YY32_9ASTR</name>
<sequence>MGDSATPHLLQQNFTLSPNSCENADNKNIDNNQRSPNSSSRKGKGKGGPDNSKFKYRGVRQRSWGKWVAEIREPRKRTRRWLGTFSTAEDAARAYDRAAVILYGSRAQLNLQQPCSDRISTASTSTSQSSGSSFSRASNGGSSSSNTQTLRPILPRPAGFNLSFSNYLPYGNIVQYPLQMVQQQQQQYFPYINTNHMNLANTVDPTFRGATMLTSYEPNPNLNPNPNINCEHETQLVPPPQCQDYLTNGYEKDDHEIRALAGSVGSSLSLVSNSSPPIGVGEAVSDPTVVGGPSSPSLWSYTNDDEYPPPSIWDYGDPSFDF</sequence>
<keyword evidence="3" id="KW-0238">DNA-binding</keyword>
<dbReference type="CDD" id="cd00018">
    <property type="entry name" value="AP2"/>
    <property type="match status" value="1"/>
</dbReference>
<evidence type="ECO:0000256" key="5">
    <source>
        <dbReference type="ARBA" id="ARBA00023242"/>
    </source>
</evidence>
<proteinExistence type="inferred from homology"/>
<dbReference type="InterPro" id="IPR016177">
    <property type="entry name" value="DNA-bd_dom_sf"/>
</dbReference>
<dbReference type="SMART" id="SM00380">
    <property type="entry name" value="AP2"/>
    <property type="match status" value="1"/>
</dbReference>
<evidence type="ECO:0000256" key="2">
    <source>
        <dbReference type="ARBA" id="ARBA00023015"/>
    </source>
</evidence>
<dbReference type="PRINTS" id="PR00367">
    <property type="entry name" value="ETHRSPELEMNT"/>
</dbReference>
<dbReference type="PANTHER" id="PTHR31241:SF24">
    <property type="entry name" value="ETHYLENE-RESPONSIVE TRANSCRIPTION FACTOR ABI4"/>
    <property type="match status" value="1"/>
</dbReference>
<evidence type="ECO:0000313" key="10">
    <source>
        <dbReference type="Proteomes" id="UP001151760"/>
    </source>
</evidence>
<keyword evidence="2" id="KW-0805">Transcription regulation</keyword>
<dbReference type="PANTHER" id="PTHR31241">
    <property type="entry name" value="DEHYDRATION-RESPONSIVE ELEMENT-BINDING PROTEIN 2C"/>
    <property type="match status" value="1"/>
</dbReference>
<comment type="subcellular location">
    <subcellularLocation>
        <location evidence="1">Nucleus</location>
    </subcellularLocation>
</comment>
<dbReference type="InterPro" id="IPR001471">
    <property type="entry name" value="AP2/ERF_dom"/>
</dbReference>
<dbReference type="PROSITE" id="PS51032">
    <property type="entry name" value="AP2_ERF"/>
    <property type="match status" value="1"/>
</dbReference>
<feature type="region of interest" description="Disordered" evidence="7">
    <location>
        <begin position="119"/>
        <end position="152"/>
    </location>
</feature>
<accession>A0ABQ4YY32</accession>
<comment type="similarity">
    <text evidence="6">Belongs to the AP2/ERF transcription factor family. ERF subfamily.</text>
</comment>